<accession>A0A409WE73</accession>
<gene>
    <name evidence="2" type="ORF">CVT24_012282</name>
</gene>
<feature type="compositionally biased region" description="Pro residues" evidence="1">
    <location>
        <begin position="29"/>
        <end position="42"/>
    </location>
</feature>
<comment type="caution">
    <text evidence="2">The sequence shown here is derived from an EMBL/GenBank/DDBJ whole genome shotgun (WGS) entry which is preliminary data.</text>
</comment>
<feature type="compositionally biased region" description="Low complexity" evidence="1">
    <location>
        <begin position="236"/>
        <end position="249"/>
    </location>
</feature>
<feature type="region of interest" description="Disordered" evidence="1">
    <location>
        <begin position="138"/>
        <end position="210"/>
    </location>
</feature>
<feature type="region of interest" description="Disordered" evidence="1">
    <location>
        <begin position="1"/>
        <end position="111"/>
    </location>
</feature>
<dbReference type="Proteomes" id="UP000284842">
    <property type="component" value="Unassembled WGS sequence"/>
</dbReference>
<sequence length="436" mass="49134">MPVPRTPQRSSNPLPGDSPSNPLVVASSPPVPSPPVPSPSMSPPAFLFAGMVPPAPPPPQDPWTPSQPSASESWPWPSGTARAPSRSPTPPSHPWGQNPNSEWGNWHRRPDHGQVLLDADNITYDPNWRDVVNEGALVNGCDHSSSSDDEYQPSDTEITTVSPRITRAREREHQQQQRGGDIASGSTGSSAVIPGEPAAPPQPPSLASHLPYTTHHRRNLAYVHVPNIIRGPPRPSSHSAASSQPGPSQRCRRRRSHSPESTQPRPNQRQRRSPPTESISEPGPSRRRRRPRGAARLSGVEITEMLRAQIRERREREGEEEEEEERRGEVEEETRQEEEDDDQDDEEDETDRVNRERMDAEARRMEEQNAECFAEMEQEWQEWERRRREEMDVDAVERSDTTQDPVESERREMRERAAAAAQLRLERALAELPQGQ</sequence>
<reference evidence="2 3" key="1">
    <citation type="journal article" date="2018" name="Evol. Lett.">
        <title>Horizontal gene cluster transfer increased hallucinogenic mushroom diversity.</title>
        <authorList>
            <person name="Reynolds H.T."/>
            <person name="Vijayakumar V."/>
            <person name="Gluck-Thaler E."/>
            <person name="Korotkin H.B."/>
            <person name="Matheny P.B."/>
            <person name="Slot J.C."/>
        </authorList>
    </citation>
    <scope>NUCLEOTIDE SEQUENCE [LARGE SCALE GENOMIC DNA]</scope>
    <source>
        <strain evidence="2 3">2629</strain>
    </source>
</reference>
<feature type="compositionally biased region" description="Acidic residues" evidence="1">
    <location>
        <begin position="318"/>
        <end position="350"/>
    </location>
</feature>
<name>A0A409WE73_9AGAR</name>
<evidence type="ECO:0000313" key="2">
    <source>
        <dbReference type="EMBL" id="PPQ76761.1"/>
    </source>
</evidence>
<dbReference type="AlphaFoldDB" id="A0A409WE73"/>
<feature type="region of interest" description="Disordered" evidence="1">
    <location>
        <begin position="227"/>
        <end position="371"/>
    </location>
</feature>
<dbReference type="EMBL" id="NHTK01005536">
    <property type="protein sequence ID" value="PPQ76761.1"/>
    <property type="molecule type" value="Genomic_DNA"/>
</dbReference>
<feature type="compositionally biased region" description="Low complexity" evidence="1">
    <location>
        <begin position="18"/>
        <end position="28"/>
    </location>
</feature>
<dbReference type="InParanoid" id="A0A409WE73"/>
<evidence type="ECO:0000313" key="3">
    <source>
        <dbReference type="Proteomes" id="UP000284842"/>
    </source>
</evidence>
<proteinExistence type="predicted"/>
<feature type="compositionally biased region" description="Polar residues" evidence="1">
    <location>
        <begin position="153"/>
        <end position="163"/>
    </location>
</feature>
<keyword evidence="3" id="KW-1185">Reference proteome</keyword>
<organism evidence="2 3">
    <name type="scientific">Panaeolus cyanescens</name>
    <dbReference type="NCBI Taxonomy" id="181874"/>
    <lineage>
        <taxon>Eukaryota</taxon>
        <taxon>Fungi</taxon>
        <taxon>Dikarya</taxon>
        <taxon>Basidiomycota</taxon>
        <taxon>Agaricomycotina</taxon>
        <taxon>Agaricomycetes</taxon>
        <taxon>Agaricomycetidae</taxon>
        <taxon>Agaricales</taxon>
        <taxon>Agaricineae</taxon>
        <taxon>Galeropsidaceae</taxon>
        <taxon>Panaeolus</taxon>
    </lineage>
</organism>
<feature type="compositionally biased region" description="Basic and acidic residues" evidence="1">
    <location>
        <begin position="351"/>
        <end position="367"/>
    </location>
</feature>
<evidence type="ECO:0000256" key="1">
    <source>
        <dbReference type="SAM" id="MobiDB-lite"/>
    </source>
</evidence>
<feature type="compositionally biased region" description="Pro residues" evidence="1">
    <location>
        <begin position="53"/>
        <end position="62"/>
    </location>
</feature>
<feature type="region of interest" description="Disordered" evidence="1">
    <location>
        <begin position="389"/>
        <end position="417"/>
    </location>
</feature>
<protein>
    <submittedName>
        <fullName evidence="2">Uncharacterized protein</fullName>
    </submittedName>
</protein>